<keyword evidence="1" id="KW-0812">Transmembrane</keyword>
<dbReference type="Proteomes" id="UP000236724">
    <property type="component" value="Unassembled WGS sequence"/>
</dbReference>
<sequence>MIKVLLFPALNFEKYRKILVFYKNWLTAYLFMTSQEKRLLGIAGAIFILYVVPFEVAPGLWQWGKSLWSGQQQQELQIAQLERLSHEDKKWREEHELALKQLTKLKSSLLEGVTEELINARLQRLLKNHSKTAKVQLKSQGLPEFAATGDWLLITQAIHFDATSQQLMTFLQLLKNDPITLSVVSMELQEISKNKVRGNLKITGFSKKPIMDTAEEVTE</sequence>
<evidence type="ECO:0000256" key="1">
    <source>
        <dbReference type="SAM" id="Phobius"/>
    </source>
</evidence>
<dbReference type="AlphaFoldDB" id="A0A1H6F952"/>
<name>A0A1H6F952_9GAMM</name>
<keyword evidence="3" id="KW-1185">Reference proteome</keyword>
<gene>
    <name evidence="2" type="ORF">MBHS_02494</name>
</gene>
<reference evidence="2 3" key="1">
    <citation type="submission" date="2016-10" db="EMBL/GenBank/DDBJ databases">
        <authorList>
            <person name="de Groot N.N."/>
        </authorList>
    </citation>
    <scope>NUCLEOTIDE SEQUENCE [LARGE SCALE GENOMIC DNA]</scope>
    <source>
        <strain evidence="2">MBHS1</strain>
    </source>
</reference>
<organism evidence="2 3">
    <name type="scientific">Candidatus Venteria ishoeyi</name>
    <dbReference type="NCBI Taxonomy" id="1899563"/>
    <lineage>
        <taxon>Bacteria</taxon>
        <taxon>Pseudomonadati</taxon>
        <taxon>Pseudomonadota</taxon>
        <taxon>Gammaproteobacteria</taxon>
        <taxon>Thiotrichales</taxon>
        <taxon>Thiotrichaceae</taxon>
        <taxon>Venteria</taxon>
    </lineage>
</organism>
<evidence type="ECO:0000313" key="3">
    <source>
        <dbReference type="Proteomes" id="UP000236724"/>
    </source>
</evidence>
<evidence type="ECO:0000313" key="2">
    <source>
        <dbReference type="EMBL" id="SEH06630.1"/>
    </source>
</evidence>
<accession>A0A1H6F952</accession>
<keyword evidence="1" id="KW-1133">Transmembrane helix</keyword>
<proteinExistence type="predicted"/>
<dbReference type="EMBL" id="FMSV02000502">
    <property type="protein sequence ID" value="SEH06630.1"/>
    <property type="molecule type" value="Genomic_DNA"/>
</dbReference>
<keyword evidence="1" id="KW-0472">Membrane</keyword>
<protein>
    <submittedName>
        <fullName evidence="2">Uncharacterized protein</fullName>
    </submittedName>
</protein>
<feature type="transmembrane region" description="Helical" evidence="1">
    <location>
        <begin position="39"/>
        <end position="61"/>
    </location>
</feature>